<keyword evidence="5" id="KW-1185">Reference proteome</keyword>
<name>G0QPJ2_ICHMU</name>
<dbReference type="Pfam" id="PF00244">
    <property type="entry name" value="14-3-3"/>
    <property type="match status" value="1"/>
</dbReference>
<gene>
    <name evidence="4" type="ORF">IMG5_068480</name>
</gene>
<dbReference type="PANTHER" id="PTHR18860">
    <property type="entry name" value="14-3-3 PROTEIN"/>
    <property type="match status" value="1"/>
</dbReference>
<evidence type="ECO:0000313" key="4">
    <source>
        <dbReference type="EMBL" id="EGR32871.1"/>
    </source>
</evidence>
<evidence type="ECO:0000313" key="5">
    <source>
        <dbReference type="Proteomes" id="UP000008983"/>
    </source>
</evidence>
<dbReference type="InterPro" id="IPR036815">
    <property type="entry name" value="14-3-3_dom_sf"/>
</dbReference>
<evidence type="ECO:0000256" key="1">
    <source>
        <dbReference type="ARBA" id="ARBA00006141"/>
    </source>
</evidence>
<dbReference type="AlphaFoldDB" id="G0QPJ2"/>
<dbReference type="SMART" id="SM00101">
    <property type="entry name" value="14_3_3"/>
    <property type="match status" value="1"/>
</dbReference>
<sequence length="244" mass="27804">MGLSRDEYIYMAKIAEQTERFEDMLEYMKQVVLTGQDLSVEERNLLSVAYKNTVGSRRSAWRSISAIQQKEESKGSKHLNLLTGQKQKIEVELNKYCNDILDLLSSNLVKQSTTAEAQVFYLKMKGDYYRYIAEYATGDSHKKAADGALDSYNKASEIANTQLSTTHPIRLGLALNFSVFHYEVMNDPSKACNLAKTAFDEAIGDIESIQEDQYKDATTIMQLIRDNLTLWTSEFQDDAEEQQE</sequence>
<dbReference type="OMA" id="AYGEAHE"/>
<organism evidence="4 5">
    <name type="scientific">Ichthyophthirius multifiliis</name>
    <name type="common">White spot disease agent</name>
    <name type="synonym">Ich</name>
    <dbReference type="NCBI Taxonomy" id="5932"/>
    <lineage>
        <taxon>Eukaryota</taxon>
        <taxon>Sar</taxon>
        <taxon>Alveolata</taxon>
        <taxon>Ciliophora</taxon>
        <taxon>Intramacronucleata</taxon>
        <taxon>Oligohymenophorea</taxon>
        <taxon>Hymenostomatida</taxon>
        <taxon>Ophryoglenina</taxon>
        <taxon>Ichthyophthirius</taxon>
    </lineage>
</organism>
<dbReference type="OrthoDB" id="303155at2759"/>
<dbReference type="InterPro" id="IPR000308">
    <property type="entry name" value="14-3-3"/>
</dbReference>
<dbReference type="InParanoid" id="G0QPJ2"/>
<dbReference type="STRING" id="857967.G0QPJ2"/>
<proteinExistence type="inferred from homology"/>
<dbReference type="FunCoup" id="G0QPJ2">
    <property type="interactions" value="266"/>
</dbReference>
<dbReference type="PRINTS" id="PR00305">
    <property type="entry name" value="1433ZETA"/>
</dbReference>
<evidence type="ECO:0000259" key="3">
    <source>
        <dbReference type="SMART" id="SM00101"/>
    </source>
</evidence>
<reference evidence="4 5" key="1">
    <citation type="submission" date="2011-07" db="EMBL/GenBank/DDBJ databases">
        <authorList>
            <person name="Coyne R."/>
            <person name="Brami D."/>
            <person name="Johnson J."/>
            <person name="Hostetler J."/>
            <person name="Hannick L."/>
            <person name="Clark T."/>
            <person name="Cassidy-Hanley D."/>
            <person name="Inman J."/>
        </authorList>
    </citation>
    <scope>NUCLEOTIDE SEQUENCE [LARGE SCALE GENOMIC DNA]</scope>
    <source>
        <strain evidence="4 5">G5</strain>
    </source>
</reference>
<dbReference type="FunFam" id="1.20.190.20:FF:000001">
    <property type="entry name" value="14-3-3 gamma 1"/>
    <property type="match status" value="1"/>
</dbReference>
<feature type="domain" description="14-3-3" evidence="3">
    <location>
        <begin position="5"/>
        <end position="244"/>
    </location>
</feature>
<dbReference type="RefSeq" id="XP_004036857.1">
    <property type="nucleotide sequence ID" value="XM_004036809.1"/>
</dbReference>
<dbReference type="Gene3D" id="1.20.190.20">
    <property type="entry name" value="14-3-3 domain"/>
    <property type="match status" value="1"/>
</dbReference>
<dbReference type="GeneID" id="14909033"/>
<comment type="similarity">
    <text evidence="1">Belongs to the 14-3-3 family.</text>
</comment>
<accession>G0QPJ2</accession>
<feature type="site" description="Interaction with phosphoserine on interacting protein" evidence="2">
    <location>
        <position position="130"/>
    </location>
</feature>
<evidence type="ECO:0000256" key="2">
    <source>
        <dbReference type="PIRSR" id="PIRSR000868-1"/>
    </source>
</evidence>
<dbReference type="CDD" id="cd08774">
    <property type="entry name" value="14-3-3"/>
    <property type="match status" value="1"/>
</dbReference>
<dbReference type="eggNOG" id="KOG0841">
    <property type="taxonomic scope" value="Eukaryota"/>
</dbReference>
<protein>
    <recommendedName>
        <fullName evidence="3">14-3-3 domain-containing protein</fullName>
    </recommendedName>
</protein>
<dbReference type="SUPFAM" id="SSF48445">
    <property type="entry name" value="14-3-3 protein"/>
    <property type="match status" value="1"/>
</dbReference>
<dbReference type="EMBL" id="GL983561">
    <property type="protein sequence ID" value="EGR32871.1"/>
    <property type="molecule type" value="Genomic_DNA"/>
</dbReference>
<dbReference type="PIRSF" id="PIRSF000868">
    <property type="entry name" value="14-3-3"/>
    <property type="match status" value="1"/>
</dbReference>
<dbReference type="Proteomes" id="UP000008983">
    <property type="component" value="Unassembled WGS sequence"/>
</dbReference>
<feature type="site" description="Interaction with phosphoserine on interacting protein" evidence="2">
    <location>
        <position position="58"/>
    </location>
</feature>
<dbReference type="InterPro" id="IPR023410">
    <property type="entry name" value="14-3-3_domain"/>
</dbReference>